<keyword evidence="3" id="KW-0813">Transport</keyword>
<dbReference type="Gene3D" id="3.30.70.100">
    <property type="match status" value="3"/>
</dbReference>
<evidence type="ECO:0000256" key="11">
    <source>
        <dbReference type="ARBA" id="ARBA00023136"/>
    </source>
</evidence>
<evidence type="ECO:0000256" key="7">
    <source>
        <dbReference type="ARBA" id="ARBA00022967"/>
    </source>
</evidence>
<dbReference type="GO" id="GO:0016887">
    <property type="term" value="F:ATP hydrolysis activity"/>
    <property type="evidence" value="ECO:0007669"/>
    <property type="project" value="InterPro"/>
</dbReference>
<dbReference type="FunFam" id="2.70.150.10:FF:000002">
    <property type="entry name" value="Copper-transporting ATPase 1, putative"/>
    <property type="match status" value="1"/>
</dbReference>
<dbReference type="InterPro" id="IPR008250">
    <property type="entry name" value="ATPase_P-typ_transduc_dom_A_sf"/>
</dbReference>
<dbReference type="InterPro" id="IPR017969">
    <property type="entry name" value="Heavy-metal-associated_CS"/>
</dbReference>
<accession>A0A5B8MCH9</accession>
<feature type="transmembrane region" description="Helical" evidence="12">
    <location>
        <begin position="624"/>
        <end position="645"/>
    </location>
</feature>
<dbReference type="CDD" id="cd02094">
    <property type="entry name" value="P-type_ATPase_Cu-like"/>
    <property type="match status" value="1"/>
</dbReference>
<evidence type="ECO:0000259" key="14">
    <source>
        <dbReference type="PROSITE" id="PS50846"/>
    </source>
</evidence>
<keyword evidence="7" id="KW-1278">Translocase</keyword>
<dbReference type="PRINTS" id="PR00119">
    <property type="entry name" value="CATATPASE"/>
</dbReference>
<protein>
    <submittedName>
        <fullName evidence="15">Heavy metal transporting ATPase</fullName>
    </submittedName>
</protein>
<organism evidence="15 16">
    <name type="scientific">Chloropicon primus</name>
    <dbReference type="NCBI Taxonomy" id="1764295"/>
    <lineage>
        <taxon>Eukaryota</taxon>
        <taxon>Viridiplantae</taxon>
        <taxon>Chlorophyta</taxon>
        <taxon>Chloropicophyceae</taxon>
        <taxon>Chloropicales</taxon>
        <taxon>Chloropicaceae</taxon>
        <taxon>Chloropicon</taxon>
    </lineage>
</organism>
<keyword evidence="6" id="KW-0677">Repeat</keyword>
<dbReference type="Gene3D" id="2.70.150.10">
    <property type="entry name" value="Calcium-transporting ATPase, cytoplasmic transduction domain A"/>
    <property type="match status" value="1"/>
</dbReference>
<dbReference type="PROSITE" id="PS01047">
    <property type="entry name" value="HMA_1"/>
    <property type="match status" value="3"/>
</dbReference>
<dbReference type="Pfam" id="PF00122">
    <property type="entry name" value="E1-E2_ATPase"/>
    <property type="match status" value="1"/>
</dbReference>
<dbReference type="InterPro" id="IPR044492">
    <property type="entry name" value="P_typ_ATPase_HD_dom"/>
</dbReference>
<dbReference type="CDD" id="cd00371">
    <property type="entry name" value="HMA"/>
    <property type="match status" value="3"/>
</dbReference>
<dbReference type="Pfam" id="PF00702">
    <property type="entry name" value="Hydrolase"/>
    <property type="match status" value="1"/>
</dbReference>
<dbReference type="SUPFAM" id="SSF81665">
    <property type="entry name" value="Calcium ATPase, transmembrane domain M"/>
    <property type="match status" value="1"/>
</dbReference>
<feature type="transmembrane region" description="Helical" evidence="12">
    <location>
        <begin position="665"/>
        <end position="686"/>
    </location>
</feature>
<gene>
    <name evidence="15" type="ORF">A3770_01p05970</name>
</gene>
<dbReference type="InterPro" id="IPR036412">
    <property type="entry name" value="HAD-like_sf"/>
</dbReference>
<dbReference type="InterPro" id="IPR023299">
    <property type="entry name" value="ATPase_P-typ_cyto_dom_N"/>
</dbReference>
<dbReference type="NCBIfam" id="TIGR01525">
    <property type="entry name" value="ATPase-IB_hvy"/>
    <property type="match status" value="1"/>
</dbReference>
<keyword evidence="11 12" id="KW-0472">Membrane</keyword>
<evidence type="ECO:0000256" key="4">
    <source>
        <dbReference type="ARBA" id="ARBA00022692"/>
    </source>
</evidence>
<evidence type="ECO:0000256" key="10">
    <source>
        <dbReference type="ARBA" id="ARBA00023065"/>
    </source>
</evidence>
<dbReference type="InterPro" id="IPR018303">
    <property type="entry name" value="ATPase_P-typ_P_site"/>
</dbReference>
<dbReference type="OrthoDB" id="566725at2759"/>
<dbReference type="InterPro" id="IPR059000">
    <property type="entry name" value="ATPase_P-type_domA"/>
</dbReference>
<evidence type="ECO:0000256" key="13">
    <source>
        <dbReference type="SAM" id="MobiDB-lite"/>
    </source>
</evidence>
<dbReference type="Gene3D" id="3.40.50.1000">
    <property type="entry name" value="HAD superfamily/HAD-like"/>
    <property type="match status" value="1"/>
</dbReference>
<dbReference type="SUPFAM" id="SSF56784">
    <property type="entry name" value="HAD-like"/>
    <property type="match status" value="1"/>
</dbReference>
<evidence type="ECO:0000256" key="9">
    <source>
        <dbReference type="ARBA" id="ARBA00023008"/>
    </source>
</evidence>
<dbReference type="NCBIfam" id="TIGR01494">
    <property type="entry name" value="ATPase_P-type"/>
    <property type="match status" value="2"/>
</dbReference>
<dbReference type="InterPro" id="IPR023214">
    <property type="entry name" value="HAD_sf"/>
</dbReference>
<dbReference type="SFLD" id="SFLDF00027">
    <property type="entry name" value="p-type_atpase"/>
    <property type="match status" value="1"/>
</dbReference>
<dbReference type="AlphaFoldDB" id="A0A5B8MCH9"/>
<keyword evidence="10" id="KW-0406">Ion transport</keyword>
<dbReference type="InterPro" id="IPR001757">
    <property type="entry name" value="P_typ_ATPase"/>
</dbReference>
<feature type="domain" description="HMA" evidence="14">
    <location>
        <begin position="98"/>
        <end position="170"/>
    </location>
</feature>
<feature type="region of interest" description="Disordered" evidence="13">
    <location>
        <begin position="19"/>
        <end position="49"/>
    </location>
</feature>
<sequence length="1077" mass="114905">MESAGSLLKRYWRRRGRGGEAKYERLERREGGEEVDLDSPSTSGTERDVVGARRRVRSVTKAGTTRVETVDAIPSGYERSFRGNHGVFAREADGGVVAVAELSVSGMTCSACSGSVEEALRRVVGVQSVGVSLVTGRVDVTFGVTPGGERPEDVLQVLAQTVEDAGFDVDSSSLAADPSFDRPVLQVRLAIQGMTCSSCSSAVESALSGVPGVAEVKVALAMDEAFVAGDSTKFTAQDVVTAIEDAGFEAQIKSVETQKDEGIVHEIEIDVEGMTCSACQNSVEGILAAVKGVESASVSLITGKAKVTYMLSETKSRDIIKAIEDAGFGASVSQESQSSSSRNKTRESDYWRTLFRRSLMFTVPLFLLSKILPHTSPGLHRILMSEVWGVFLPLHQVLKIALATPVQFWIGRRFYVGAYNALRHGSANMDVLVVLGTTASYAYSLASVLFHSMNKHKYAKDYQPTDFFETGATLITFICLGKYLETSAKAKTSNAISKLMELTPDTAILVELDENNQVKSEQEILTTLIHVGDHLKVLPGSKIPTDGTVSSGSSYVDESMITGESIPVLKSAGDQVIGGTLNTAGLLHMKATKIGSDTALSQIIKMVETAQMSKAPVQRYADKISSYFVPIVVILAVTTFLSWYIAGRAGGYPSDWIPQGHNVFLFSLTFGISVVVVACPCALGLATPTAIMVGTGVGATNGVLIKGGDALEKACHVSCLVFDKTGTLTLGLPSVVDSLHLHPYMKEEECAVLAATAESSSEHPLARAILKYARDVLFGKVRDDSQVTFDTPEEVDILPGFGVICTVKGAAHAEHMARINLTPGSRNARNMRVCIGNRKLMQSEGVRPPESADLWMKDQEEGGRTAVMFAVDGAVASIFAIADPLKPEARGVVEHLQAMGIACAMASGDNWRTAQAIGRDVGISDIHAGISPGEKVDVIKEMQRKNVSVGMVGDGVNDSPALVASDVGIALGSGTDIAVEAADYVLMRDNLEDVLMAVDLSKATMRRIKQNYVWAMVYNIVCIPLAGGALFPSTHLQLPPWVAGGAMALSSVSVVCSSLLLHSYRRPVLRLGDVKVT</sequence>
<dbReference type="SUPFAM" id="SSF81653">
    <property type="entry name" value="Calcium ATPase, transduction domain A"/>
    <property type="match status" value="1"/>
</dbReference>
<feature type="transmembrane region" description="Helical" evidence="12">
    <location>
        <begin position="1038"/>
        <end position="1061"/>
    </location>
</feature>
<dbReference type="NCBIfam" id="TIGR00003">
    <property type="entry name" value="copper ion binding protein"/>
    <property type="match status" value="3"/>
</dbReference>
<evidence type="ECO:0000256" key="2">
    <source>
        <dbReference type="ARBA" id="ARBA00006024"/>
    </source>
</evidence>
<keyword evidence="4 12" id="KW-0812">Transmembrane</keyword>
<dbReference type="InterPro" id="IPR027256">
    <property type="entry name" value="P-typ_ATPase_IB"/>
</dbReference>
<evidence type="ECO:0000256" key="6">
    <source>
        <dbReference type="ARBA" id="ARBA00022737"/>
    </source>
</evidence>
<reference evidence="15 16" key="1">
    <citation type="submission" date="2018-07" db="EMBL/GenBank/DDBJ databases">
        <title>The complete nuclear genome of the prasinophyte Chloropicon primus (CCMP1205).</title>
        <authorList>
            <person name="Pombert J.-F."/>
            <person name="Otis C."/>
            <person name="Turmel M."/>
            <person name="Lemieux C."/>
        </authorList>
    </citation>
    <scope>NUCLEOTIDE SEQUENCE [LARGE SCALE GENOMIC DNA]</scope>
    <source>
        <strain evidence="15 16">CCMP1205</strain>
    </source>
</reference>
<keyword evidence="5 12" id="KW-0479">Metal-binding</keyword>
<dbReference type="GO" id="GO:0019829">
    <property type="term" value="F:ATPase-coupled monoatomic cation transmembrane transporter activity"/>
    <property type="evidence" value="ECO:0007669"/>
    <property type="project" value="InterPro"/>
</dbReference>
<keyword evidence="9" id="KW-0186">Copper</keyword>
<evidence type="ECO:0000313" key="16">
    <source>
        <dbReference type="Proteomes" id="UP000316726"/>
    </source>
</evidence>
<name>A0A5B8MCH9_9CHLO</name>
<dbReference type="InterPro" id="IPR023298">
    <property type="entry name" value="ATPase_P-typ_TM_dom_sf"/>
</dbReference>
<evidence type="ECO:0000256" key="3">
    <source>
        <dbReference type="ARBA" id="ARBA00022448"/>
    </source>
</evidence>
<dbReference type="PANTHER" id="PTHR46594:SF4">
    <property type="entry name" value="P-TYPE CATION-TRANSPORTING ATPASE"/>
    <property type="match status" value="1"/>
</dbReference>
<feature type="domain" description="HMA" evidence="14">
    <location>
        <begin position="265"/>
        <end position="331"/>
    </location>
</feature>
<evidence type="ECO:0000256" key="1">
    <source>
        <dbReference type="ARBA" id="ARBA00004370"/>
    </source>
</evidence>
<feature type="transmembrane region" description="Helical" evidence="12">
    <location>
        <begin position="1012"/>
        <end position="1032"/>
    </location>
</feature>
<comment type="subcellular location">
    <subcellularLocation>
        <location evidence="1 12">Membrane</location>
    </subcellularLocation>
</comment>
<keyword evidence="12" id="KW-0067">ATP-binding</keyword>
<dbReference type="InterPro" id="IPR036163">
    <property type="entry name" value="HMA_dom_sf"/>
</dbReference>
<dbReference type="GO" id="GO:0005507">
    <property type="term" value="F:copper ion binding"/>
    <property type="evidence" value="ECO:0007669"/>
    <property type="project" value="InterPro"/>
</dbReference>
<dbReference type="SFLD" id="SFLDG00002">
    <property type="entry name" value="C1.7:_P-type_atpase_like"/>
    <property type="match status" value="1"/>
</dbReference>
<dbReference type="PRINTS" id="PR00120">
    <property type="entry name" value="HATPASE"/>
</dbReference>
<proteinExistence type="inferred from homology"/>
<dbReference type="Gene3D" id="3.40.1110.10">
    <property type="entry name" value="Calcium-transporting ATPase, cytoplasmic domain N"/>
    <property type="match status" value="1"/>
</dbReference>
<feature type="compositionally biased region" description="Basic and acidic residues" evidence="13">
    <location>
        <begin position="19"/>
        <end position="32"/>
    </location>
</feature>
<dbReference type="PROSITE" id="PS00154">
    <property type="entry name" value="ATPASE_E1_E2"/>
    <property type="match status" value="1"/>
</dbReference>
<dbReference type="GO" id="GO:0016020">
    <property type="term" value="C:membrane"/>
    <property type="evidence" value="ECO:0007669"/>
    <property type="project" value="UniProtKB-SubCell"/>
</dbReference>
<dbReference type="SFLD" id="SFLDS00003">
    <property type="entry name" value="Haloacid_Dehalogenase"/>
    <property type="match status" value="1"/>
</dbReference>
<evidence type="ECO:0000256" key="12">
    <source>
        <dbReference type="RuleBase" id="RU362081"/>
    </source>
</evidence>
<keyword evidence="12" id="KW-0547">Nucleotide-binding</keyword>
<evidence type="ECO:0000256" key="5">
    <source>
        <dbReference type="ARBA" id="ARBA00022723"/>
    </source>
</evidence>
<keyword evidence="16" id="KW-1185">Reference proteome</keyword>
<dbReference type="InterPro" id="IPR006122">
    <property type="entry name" value="HMA_Cu_ion-bd"/>
</dbReference>
<keyword evidence="8 12" id="KW-1133">Transmembrane helix</keyword>
<dbReference type="Proteomes" id="UP000316726">
    <property type="component" value="Chromosome 1"/>
</dbReference>
<evidence type="ECO:0000313" key="15">
    <source>
        <dbReference type="EMBL" id="QDZ18079.1"/>
    </source>
</evidence>
<dbReference type="EMBL" id="CP031034">
    <property type="protein sequence ID" value="QDZ18079.1"/>
    <property type="molecule type" value="Genomic_DNA"/>
</dbReference>
<dbReference type="PANTHER" id="PTHR46594">
    <property type="entry name" value="P-TYPE CATION-TRANSPORTING ATPASE"/>
    <property type="match status" value="1"/>
</dbReference>
<dbReference type="Pfam" id="PF00403">
    <property type="entry name" value="HMA"/>
    <property type="match status" value="3"/>
</dbReference>
<dbReference type="InterPro" id="IPR006121">
    <property type="entry name" value="HMA_dom"/>
</dbReference>
<feature type="domain" description="HMA" evidence="14">
    <location>
        <begin position="185"/>
        <end position="251"/>
    </location>
</feature>
<feature type="transmembrane region" description="Helical" evidence="12">
    <location>
        <begin position="431"/>
        <end position="450"/>
    </location>
</feature>
<comment type="similarity">
    <text evidence="2 12">Belongs to the cation transport ATPase (P-type) (TC 3.A.3) family. Type IB subfamily.</text>
</comment>
<dbReference type="STRING" id="1764295.A0A5B8MCH9"/>
<dbReference type="PROSITE" id="PS50846">
    <property type="entry name" value="HMA_2"/>
    <property type="match status" value="3"/>
</dbReference>
<dbReference type="GO" id="GO:0005524">
    <property type="term" value="F:ATP binding"/>
    <property type="evidence" value="ECO:0007669"/>
    <property type="project" value="UniProtKB-UniRule"/>
</dbReference>
<dbReference type="FunFam" id="3.30.70.100:FF:000005">
    <property type="entry name" value="Copper-exporting P-type ATPase A"/>
    <property type="match status" value="2"/>
</dbReference>
<dbReference type="SUPFAM" id="SSF55008">
    <property type="entry name" value="HMA, heavy metal-associated domain"/>
    <property type="match status" value="3"/>
</dbReference>
<evidence type="ECO:0000256" key="8">
    <source>
        <dbReference type="ARBA" id="ARBA00022989"/>
    </source>
</evidence>